<keyword evidence="2" id="KW-0547">Nucleotide-binding</keyword>
<dbReference type="GO" id="GO:0016787">
    <property type="term" value="F:hydrolase activity"/>
    <property type="evidence" value="ECO:0007669"/>
    <property type="project" value="UniProtKB-KW"/>
</dbReference>
<dbReference type="Gene3D" id="3.40.50.300">
    <property type="entry name" value="P-loop containing nucleotide triphosphate hydrolases"/>
    <property type="match status" value="2"/>
</dbReference>
<evidence type="ECO:0000256" key="4">
    <source>
        <dbReference type="ARBA" id="ARBA00022806"/>
    </source>
</evidence>
<keyword evidence="5" id="KW-0067">ATP-binding</keyword>
<dbReference type="PROSITE" id="PS51192">
    <property type="entry name" value="HELICASE_ATP_BIND_1"/>
    <property type="match status" value="1"/>
</dbReference>
<dbReference type="InterPro" id="IPR014014">
    <property type="entry name" value="RNA_helicase_DEAD_Q_motif"/>
</dbReference>
<dbReference type="CDD" id="cd00268">
    <property type="entry name" value="DEADc"/>
    <property type="match status" value="1"/>
</dbReference>
<dbReference type="Pfam" id="PF00270">
    <property type="entry name" value="DEAD"/>
    <property type="match status" value="1"/>
</dbReference>
<evidence type="ECO:0000313" key="11">
    <source>
        <dbReference type="Proteomes" id="UP001201812"/>
    </source>
</evidence>
<keyword evidence="3" id="KW-0378">Hydrolase</keyword>
<dbReference type="PROSITE" id="PS51195">
    <property type="entry name" value="Q_MOTIF"/>
    <property type="match status" value="1"/>
</dbReference>
<organism evidence="10 11">
    <name type="scientific">Ditylenchus destructor</name>
    <dbReference type="NCBI Taxonomy" id="166010"/>
    <lineage>
        <taxon>Eukaryota</taxon>
        <taxon>Metazoa</taxon>
        <taxon>Ecdysozoa</taxon>
        <taxon>Nematoda</taxon>
        <taxon>Chromadorea</taxon>
        <taxon>Rhabditida</taxon>
        <taxon>Tylenchina</taxon>
        <taxon>Tylenchomorpha</taxon>
        <taxon>Sphaerularioidea</taxon>
        <taxon>Anguinidae</taxon>
        <taxon>Anguininae</taxon>
        <taxon>Ditylenchus</taxon>
    </lineage>
</organism>
<evidence type="ECO:0000313" key="10">
    <source>
        <dbReference type="EMBL" id="KAI1726250.1"/>
    </source>
</evidence>
<feature type="domain" description="DEAD-box RNA helicase Q" evidence="9">
    <location>
        <begin position="139"/>
        <end position="167"/>
    </location>
</feature>
<evidence type="ECO:0000259" key="8">
    <source>
        <dbReference type="PROSITE" id="PS51194"/>
    </source>
</evidence>
<sequence length="570" mass="65368">MPGFFDSINATSDVINVDLIPLNITKNVRNEYEDFGLGDVGIPEHPGASGEDNDLINAMDELNEFGDNKKDPFQGKPNFFTEQRQRNRRKFMPPQREHEDLYDERYQIRLGPKRLEQFGEQAVNEYDISGGDGKAPIIETFDECGFSDELVNNLRMRGYEDPLPIQKCIIPMIQHKEHDIVAHAQTGTGKTAAFMLPIVDWIERYKKKMKIDRNGGSPYAIVVAPSKELASQLCDDARSFAECTNVSIVVSYGDMPMNESIRAINYGCDIFVGTCGRLLHFIDVGCLKLEKMRFFVLDEADTLLKENMIGPILELKKHKNLNQYHRTFMFSATMSETVQNLTKEIVKPDHFHVIIGTLNKAADTVKQTFMEVNKYKKYDELIQILTSNAKEMKRDDDTTYLSIEKTLVFVERRRRSDWLALKLAQYGFNVISINGDRTLQQRWDAREKFIKGIYQIVVATDLAARGLNFPGVSHVINFDLPEQEHLNYIHRIGRTGRAGNVGQATSFFDPQSDDDRRNAKFYVETLKSARQSVPDFLRSQANCKDRQMSEIGRKLGSFRGITKFKNEDWF</sequence>
<evidence type="ECO:0000256" key="6">
    <source>
        <dbReference type="PROSITE-ProRule" id="PRU00552"/>
    </source>
</evidence>
<dbReference type="PANTHER" id="PTHR47958">
    <property type="entry name" value="ATP-DEPENDENT RNA HELICASE DBP3"/>
    <property type="match status" value="1"/>
</dbReference>
<dbReference type="SUPFAM" id="SSF52540">
    <property type="entry name" value="P-loop containing nucleoside triphosphate hydrolases"/>
    <property type="match status" value="1"/>
</dbReference>
<evidence type="ECO:0000256" key="3">
    <source>
        <dbReference type="ARBA" id="ARBA00022801"/>
    </source>
</evidence>
<dbReference type="GO" id="GO:0003724">
    <property type="term" value="F:RNA helicase activity"/>
    <property type="evidence" value="ECO:0007669"/>
    <property type="project" value="UniProtKB-EC"/>
</dbReference>
<dbReference type="InterPro" id="IPR011545">
    <property type="entry name" value="DEAD/DEAH_box_helicase_dom"/>
</dbReference>
<keyword evidence="11" id="KW-1185">Reference proteome</keyword>
<evidence type="ECO:0000256" key="1">
    <source>
        <dbReference type="ARBA" id="ARBA00012552"/>
    </source>
</evidence>
<evidence type="ECO:0000256" key="5">
    <source>
        <dbReference type="ARBA" id="ARBA00022840"/>
    </source>
</evidence>
<evidence type="ECO:0000259" key="7">
    <source>
        <dbReference type="PROSITE" id="PS51192"/>
    </source>
</evidence>
<reference evidence="10" key="1">
    <citation type="submission" date="2022-01" db="EMBL/GenBank/DDBJ databases">
        <title>Genome Sequence Resource for Two Populations of Ditylenchus destructor, the Migratory Endoparasitic Phytonematode.</title>
        <authorList>
            <person name="Zhang H."/>
            <person name="Lin R."/>
            <person name="Xie B."/>
        </authorList>
    </citation>
    <scope>NUCLEOTIDE SEQUENCE</scope>
    <source>
        <strain evidence="10">BazhouSP</strain>
    </source>
</reference>
<keyword evidence="4 10" id="KW-0347">Helicase</keyword>
<name>A0AAD4NID1_9BILA</name>
<feature type="domain" description="Helicase C-terminal" evidence="8">
    <location>
        <begin position="395"/>
        <end position="541"/>
    </location>
</feature>
<dbReference type="PROSITE" id="PS51194">
    <property type="entry name" value="HELICASE_CTER"/>
    <property type="match status" value="1"/>
</dbReference>
<evidence type="ECO:0000256" key="2">
    <source>
        <dbReference type="ARBA" id="ARBA00022741"/>
    </source>
</evidence>
<dbReference type="SMART" id="SM00487">
    <property type="entry name" value="DEXDc"/>
    <property type="match status" value="1"/>
</dbReference>
<comment type="caution">
    <text evidence="10">The sequence shown here is derived from an EMBL/GenBank/DDBJ whole genome shotgun (WGS) entry which is preliminary data.</text>
</comment>
<dbReference type="Proteomes" id="UP001201812">
    <property type="component" value="Unassembled WGS sequence"/>
</dbReference>
<dbReference type="InterPro" id="IPR001650">
    <property type="entry name" value="Helicase_C-like"/>
</dbReference>
<evidence type="ECO:0000259" key="9">
    <source>
        <dbReference type="PROSITE" id="PS51195"/>
    </source>
</evidence>
<dbReference type="InterPro" id="IPR044742">
    <property type="entry name" value="DEAD/DEAH_RhlB"/>
</dbReference>
<dbReference type="InterPro" id="IPR014001">
    <property type="entry name" value="Helicase_ATP-bd"/>
</dbReference>
<dbReference type="InterPro" id="IPR027417">
    <property type="entry name" value="P-loop_NTPase"/>
</dbReference>
<feature type="domain" description="Helicase ATP-binding" evidence="7">
    <location>
        <begin position="171"/>
        <end position="352"/>
    </location>
</feature>
<accession>A0AAD4NID1</accession>
<dbReference type="AlphaFoldDB" id="A0AAD4NID1"/>
<dbReference type="Pfam" id="PF00271">
    <property type="entry name" value="Helicase_C"/>
    <property type="match status" value="1"/>
</dbReference>
<dbReference type="EC" id="3.6.4.13" evidence="1"/>
<dbReference type="EMBL" id="JAKKPZ010000002">
    <property type="protein sequence ID" value="KAI1726250.1"/>
    <property type="molecule type" value="Genomic_DNA"/>
</dbReference>
<feature type="short sequence motif" description="Q motif" evidence="6">
    <location>
        <begin position="139"/>
        <end position="167"/>
    </location>
</feature>
<protein>
    <recommendedName>
        <fullName evidence="1">RNA helicase</fullName>
        <ecNumber evidence="1">3.6.4.13</ecNumber>
    </recommendedName>
</protein>
<dbReference type="CDD" id="cd18787">
    <property type="entry name" value="SF2_C_DEAD"/>
    <property type="match status" value="1"/>
</dbReference>
<gene>
    <name evidence="10" type="ORF">DdX_02958</name>
</gene>
<dbReference type="GO" id="GO:0005524">
    <property type="term" value="F:ATP binding"/>
    <property type="evidence" value="ECO:0007669"/>
    <property type="project" value="UniProtKB-KW"/>
</dbReference>
<dbReference type="GO" id="GO:0003676">
    <property type="term" value="F:nucleic acid binding"/>
    <property type="evidence" value="ECO:0007669"/>
    <property type="project" value="InterPro"/>
</dbReference>
<proteinExistence type="predicted"/>
<dbReference type="SMART" id="SM00490">
    <property type="entry name" value="HELICc"/>
    <property type="match status" value="1"/>
</dbReference>